<dbReference type="HOGENOM" id="CLU_026145_1_0_11"/>
<dbReference type="SMART" id="SM00382">
    <property type="entry name" value="AAA"/>
    <property type="match status" value="1"/>
</dbReference>
<dbReference type="PANTHER" id="PTHR32039:SF7">
    <property type="entry name" value="COMPETENCE PROTEIN COMM"/>
    <property type="match status" value="1"/>
</dbReference>
<dbReference type="PANTHER" id="PTHR32039">
    <property type="entry name" value="MAGNESIUM-CHELATASE SUBUNIT CHLI"/>
    <property type="match status" value="1"/>
</dbReference>
<dbReference type="InterPro" id="IPR020568">
    <property type="entry name" value="Ribosomal_Su5_D2-typ_SF"/>
</dbReference>
<dbReference type="Gene3D" id="3.40.50.300">
    <property type="entry name" value="P-loop containing nucleotide triphosphate hydrolases"/>
    <property type="match status" value="1"/>
</dbReference>
<dbReference type="AlphaFoldDB" id="U3GVH8"/>
<dbReference type="InterPro" id="IPR027417">
    <property type="entry name" value="P-loop_NTPase"/>
</dbReference>
<dbReference type="SUPFAM" id="SSF54211">
    <property type="entry name" value="Ribosomal protein S5 domain 2-like"/>
    <property type="match status" value="1"/>
</dbReference>
<dbReference type="InterPro" id="IPR003593">
    <property type="entry name" value="AAA+_ATPase"/>
</dbReference>
<evidence type="ECO:0000313" key="4">
    <source>
        <dbReference type="EMBL" id="AGU15334.1"/>
    </source>
</evidence>
<dbReference type="Gene3D" id="3.30.230.10">
    <property type="match status" value="1"/>
</dbReference>
<dbReference type="Pfam" id="PF13335">
    <property type="entry name" value="Mg_chelatase_C"/>
    <property type="match status" value="1"/>
</dbReference>
<dbReference type="Pfam" id="PF01078">
    <property type="entry name" value="Mg_chelatase"/>
    <property type="match status" value="1"/>
</dbReference>
<dbReference type="GO" id="GO:0005524">
    <property type="term" value="F:ATP binding"/>
    <property type="evidence" value="ECO:0007669"/>
    <property type="project" value="UniProtKB-KW"/>
</dbReference>
<dbReference type="InterPro" id="IPR001208">
    <property type="entry name" value="MCM_dom"/>
</dbReference>
<dbReference type="InterPro" id="IPR045006">
    <property type="entry name" value="CHLI-like"/>
</dbReference>
<dbReference type="GO" id="GO:0003677">
    <property type="term" value="F:DNA binding"/>
    <property type="evidence" value="ECO:0007669"/>
    <property type="project" value="InterPro"/>
</dbReference>
<dbReference type="InterPro" id="IPR000523">
    <property type="entry name" value="Mg_chelatse_chII-like_cat_dom"/>
</dbReference>
<accession>U3GVH8</accession>
<dbReference type="KEGG" id="caz:CARG_06050"/>
<evidence type="ECO:0000256" key="1">
    <source>
        <dbReference type="ARBA" id="ARBA00022741"/>
    </source>
</evidence>
<dbReference type="InterPro" id="IPR025158">
    <property type="entry name" value="Mg_chelat-rel_C"/>
</dbReference>
<dbReference type="STRING" id="1348662.CARG_06050"/>
<evidence type="ECO:0000259" key="3">
    <source>
        <dbReference type="SMART" id="SM00382"/>
    </source>
</evidence>
<evidence type="ECO:0000313" key="5">
    <source>
        <dbReference type="Proteomes" id="UP000016943"/>
    </source>
</evidence>
<evidence type="ECO:0000256" key="2">
    <source>
        <dbReference type="ARBA" id="ARBA00022840"/>
    </source>
</evidence>
<keyword evidence="1" id="KW-0547">Nucleotide-binding</keyword>
<dbReference type="PRINTS" id="PR01657">
    <property type="entry name" value="MCMFAMILY"/>
</dbReference>
<dbReference type="EMBL" id="CP006365">
    <property type="protein sequence ID" value="AGU15334.1"/>
    <property type="molecule type" value="Genomic_DNA"/>
</dbReference>
<name>U3GVH8_9CORY</name>
<dbReference type="InterPro" id="IPR014721">
    <property type="entry name" value="Ribsml_uS5_D2-typ_fold_subgr"/>
</dbReference>
<sequence>MAWILADSLVMGEVSLDGTLRPVKGILPALVAAREAGLTRAVVPHTCATQATLIDGIDVLCASTLMDVYLWARGIAKLPSVHESAAELCASVDTAERIPDFADIAGNSAVKHAAEVAAAGGHHMMMLGPPGAGKSLLAQALPGIMPPLTPGARLEATMVHSSINAEQQPLMVPPFVAPHYSVTQAGLIGGGSGNPRPGAVSLAHRGVLFIDEVSEVPAKVLDCLRQPLESGHIRLMRSQSTYELPARFQLLMAANPCACGAEEPHSCRCSVRQRAKYLSNLTGPLRDRVDIVVLVSAQAGVLLADREESSASIRERVSEARRRAMQRWTQVPEGYKPFETNAEAPGTLLRKHYPATKEAMQIIAHLLRSGTLSQRGVDRTLRLAWTLFDLRCATEGMSGNPSCPDVEEVMRALDLHSEEVLDDE</sequence>
<keyword evidence="5" id="KW-1185">Reference proteome</keyword>
<dbReference type="eggNOG" id="COG0606">
    <property type="taxonomic scope" value="Bacteria"/>
</dbReference>
<dbReference type="SUPFAM" id="SSF52540">
    <property type="entry name" value="P-loop containing nucleoside triphosphate hydrolases"/>
    <property type="match status" value="1"/>
</dbReference>
<proteinExistence type="predicted"/>
<feature type="domain" description="AAA+ ATPase" evidence="3">
    <location>
        <begin position="120"/>
        <end position="299"/>
    </location>
</feature>
<organism evidence="4 5">
    <name type="scientific">Corynebacterium argentoratense DSM 44202</name>
    <dbReference type="NCBI Taxonomy" id="1348662"/>
    <lineage>
        <taxon>Bacteria</taxon>
        <taxon>Bacillati</taxon>
        <taxon>Actinomycetota</taxon>
        <taxon>Actinomycetes</taxon>
        <taxon>Mycobacteriales</taxon>
        <taxon>Corynebacteriaceae</taxon>
        <taxon>Corynebacterium</taxon>
    </lineage>
</organism>
<keyword evidence="2" id="KW-0067">ATP-binding</keyword>
<dbReference type="Proteomes" id="UP000016943">
    <property type="component" value="Chromosome"/>
</dbReference>
<dbReference type="Pfam" id="PF13541">
    <property type="entry name" value="ChlI"/>
    <property type="match status" value="1"/>
</dbReference>
<dbReference type="PATRIC" id="fig|1348662.3.peg.1185"/>
<protein>
    <recommendedName>
        <fullName evidence="3">AAA+ ATPase domain-containing protein</fullName>
    </recommendedName>
</protein>
<gene>
    <name evidence="4" type="ORF">CARG_06050</name>
</gene>
<reference evidence="4 5" key="1">
    <citation type="journal article" date="2013" name="Genome Announc.">
        <title>Whole-Genome Sequence of the Clinical Strain Corynebacterium argentoratense DSM 44202, Isolated from a Human Throat Specimen.</title>
        <authorList>
            <person name="Bomholt C."/>
            <person name="Glaub A."/>
            <person name="Gravermann K."/>
            <person name="Albersmeier A."/>
            <person name="Brinkrolf K."/>
            <person name="Ruckert C."/>
            <person name="Tauch A."/>
        </authorList>
    </citation>
    <scope>NUCLEOTIDE SEQUENCE [LARGE SCALE GENOMIC DNA]</scope>
    <source>
        <strain evidence="4">DSM 44202</strain>
    </source>
</reference>